<dbReference type="EMBL" id="CP011074">
    <property type="protein sequence ID" value="AKF94712.1"/>
    <property type="molecule type" value="Genomic_DNA"/>
</dbReference>
<dbReference type="Pfam" id="PF00916">
    <property type="entry name" value="Sulfate_transp"/>
    <property type="match status" value="2"/>
</dbReference>
<organism evidence="7">
    <name type="scientific">Brevibacillus laterosporus</name>
    <name type="common">Bacillus laterosporus</name>
    <dbReference type="NCBI Taxonomy" id="1465"/>
    <lineage>
        <taxon>Bacteria</taxon>
        <taxon>Bacillati</taxon>
        <taxon>Bacillota</taxon>
        <taxon>Bacilli</taxon>
        <taxon>Bacillales</taxon>
        <taxon>Paenibacillaceae</taxon>
        <taxon>Brevibacillus</taxon>
    </lineage>
</organism>
<dbReference type="PROSITE" id="PS50801">
    <property type="entry name" value="STAS"/>
    <property type="match status" value="1"/>
</dbReference>
<dbReference type="GO" id="GO:0008271">
    <property type="term" value="F:secondary active sulfate transmembrane transporter activity"/>
    <property type="evidence" value="ECO:0007669"/>
    <property type="project" value="InterPro"/>
</dbReference>
<dbReference type="PROSITE" id="PS01130">
    <property type="entry name" value="SLC26A"/>
    <property type="match status" value="1"/>
</dbReference>
<dbReference type="GO" id="GO:0016020">
    <property type="term" value="C:membrane"/>
    <property type="evidence" value="ECO:0007669"/>
    <property type="project" value="UniProtKB-SubCell"/>
</dbReference>
<feature type="transmembrane region" description="Helical" evidence="5">
    <location>
        <begin position="320"/>
        <end position="338"/>
    </location>
</feature>
<feature type="transmembrane region" description="Helical" evidence="5">
    <location>
        <begin position="350"/>
        <end position="382"/>
    </location>
</feature>
<feature type="transmembrane region" description="Helical" evidence="5">
    <location>
        <begin position="263"/>
        <end position="283"/>
    </location>
</feature>
<feature type="transmembrane region" description="Helical" evidence="5">
    <location>
        <begin position="143"/>
        <end position="161"/>
    </location>
</feature>
<evidence type="ECO:0000256" key="2">
    <source>
        <dbReference type="ARBA" id="ARBA00022692"/>
    </source>
</evidence>
<dbReference type="InterPro" id="IPR002645">
    <property type="entry name" value="STAS_dom"/>
</dbReference>
<dbReference type="AlphaFoldDB" id="A0A0F7EHB4"/>
<proteinExistence type="predicted"/>
<name>A0A0F7EHB4_BRELA</name>
<dbReference type="InterPro" id="IPR011547">
    <property type="entry name" value="SLC26A/SulP_dom"/>
</dbReference>
<dbReference type="PANTHER" id="PTHR43310">
    <property type="entry name" value="SULFATE TRANSPORTER YBAR-RELATED"/>
    <property type="match status" value="1"/>
</dbReference>
<evidence type="ECO:0000256" key="4">
    <source>
        <dbReference type="ARBA" id="ARBA00023136"/>
    </source>
</evidence>
<evidence type="ECO:0000259" key="6">
    <source>
        <dbReference type="PROSITE" id="PS50801"/>
    </source>
</evidence>
<feature type="transmembrane region" description="Helical" evidence="5">
    <location>
        <begin position="295"/>
        <end position="313"/>
    </location>
</feature>
<reference evidence="7" key="1">
    <citation type="submission" date="2015-03" db="EMBL/GenBank/DDBJ databases">
        <title>MIGS Cultured Bacterial/Archaeal sample from Brevibacillus laterosporus.</title>
        <authorList>
            <person name="Zeng D."/>
            <person name="Zhu L."/>
            <person name="Dong G."/>
            <person name="Ye W."/>
            <person name="Ren D."/>
            <person name="Wu L."/>
            <person name="Xu J."/>
            <person name="Li G."/>
            <person name="Guo L."/>
        </authorList>
    </citation>
    <scope>NUCLEOTIDE SEQUENCE</scope>
    <source>
        <strain evidence="7">B9</strain>
    </source>
</reference>
<dbReference type="Gene3D" id="3.30.750.24">
    <property type="entry name" value="STAS domain"/>
    <property type="match status" value="1"/>
</dbReference>
<dbReference type="InterPro" id="IPR036513">
    <property type="entry name" value="STAS_dom_sf"/>
</dbReference>
<keyword evidence="2 5" id="KW-0812">Transmembrane</keyword>
<dbReference type="PANTHER" id="PTHR43310:SF1">
    <property type="entry name" value="SULFATE TRANSPORTER YBAR-RELATED"/>
    <property type="match status" value="1"/>
</dbReference>
<dbReference type="InterPro" id="IPR052706">
    <property type="entry name" value="Membrane-Transporter-like"/>
</dbReference>
<feature type="transmembrane region" description="Helical" evidence="5">
    <location>
        <begin position="88"/>
        <end position="107"/>
    </location>
</feature>
<sequence length="488" mass="52463">MVGEKIKKEWFSNVRADVLAGIVVALALIPEAIAFSIIAGVDPMVGLYASFCIAVIIAFVGGRPGMISAATGAMALLMVPLVKEHGLHYLLAATILTGIIQVIFGICKIAKVMKFIPRAVMIGFVNSLAILIFMAQVPHFIGISMMTYLFVAITLIIVYVLPRFIKSIPAPLIAIITLTAISIFTHSDLRTVGDLGAITKTLPVFLIPDVPLTFETLRIIFPYSIALAIVGLLETLLTASIVDDMTGTASNKNRESRGQGIANIINGFFGGMAGCAMIGQSVINVKSGGRGRLSTLVAGLFLIFLIMVLGDLVVQIPMPVLVGIMIMVSIGTFDWSSFSYVRKAPKSDAAVMLVTVIIVVATHDLSKGVIAGVLLSAIFFVAKISKLEINKRQENQATIFEVKGQLFFASVEGFIESFDFSVQNCAIIIDFSKAHIWDDSAVGAIDKVVLKYYEGHNKVTIKGLNSSSKKIVDRLAVYHDPNAKLATH</sequence>
<dbReference type="CDD" id="cd07042">
    <property type="entry name" value="STAS_SulP_like_sulfate_transporter"/>
    <property type="match status" value="1"/>
</dbReference>
<dbReference type="InterPro" id="IPR018045">
    <property type="entry name" value="S04_transporter_CS"/>
</dbReference>
<evidence type="ECO:0000256" key="1">
    <source>
        <dbReference type="ARBA" id="ARBA00004141"/>
    </source>
</evidence>
<dbReference type="Pfam" id="PF01740">
    <property type="entry name" value="STAS"/>
    <property type="match status" value="1"/>
</dbReference>
<comment type="subcellular location">
    <subcellularLocation>
        <location evidence="1">Membrane</location>
        <topology evidence="1">Multi-pass membrane protein</topology>
    </subcellularLocation>
</comment>
<keyword evidence="4 5" id="KW-0472">Membrane</keyword>
<accession>A0A0F7EHB4</accession>
<protein>
    <submittedName>
        <fullName evidence="7">Sulfate permease</fullName>
    </submittedName>
</protein>
<evidence type="ECO:0000256" key="3">
    <source>
        <dbReference type="ARBA" id="ARBA00022989"/>
    </source>
</evidence>
<feature type="domain" description="STAS" evidence="6">
    <location>
        <begin position="387"/>
        <end position="488"/>
    </location>
</feature>
<gene>
    <name evidence="7" type="ORF">EX87_14490</name>
</gene>
<feature type="transmembrane region" description="Helical" evidence="5">
    <location>
        <begin position="220"/>
        <end position="242"/>
    </location>
</feature>
<keyword evidence="3 5" id="KW-1133">Transmembrane helix</keyword>
<feature type="transmembrane region" description="Helical" evidence="5">
    <location>
        <begin position="119"/>
        <end position="137"/>
    </location>
</feature>
<evidence type="ECO:0000256" key="5">
    <source>
        <dbReference type="SAM" id="Phobius"/>
    </source>
</evidence>
<evidence type="ECO:0000313" key="7">
    <source>
        <dbReference type="EMBL" id="AKF94712.1"/>
    </source>
</evidence>
<feature type="transmembrane region" description="Helical" evidence="5">
    <location>
        <begin position="44"/>
        <end position="61"/>
    </location>
</feature>
<feature type="transmembrane region" description="Helical" evidence="5">
    <location>
        <begin position="168"/>
        <end position="185"/>
    </location>
</feature>
<dbReference type="SUPFAM" id="SSF52091">
    <property type="entry name" value="SpoIIaa-like"/>
    <property type="match status" value="1"/>
</dbReference>